<dbReference type="Proteomes" id="UP001221142">
    <property type="component" value="Unassembled WGS sequence"/>
</dbReference>
<name>A0AAD7CKE2_9AGAR</name>
<organism evidence="1 2">
    <name type="scientific">Roridomyces roridus</name>
    <dbReference type="NCBI Taxonomy" id="1738132"/>
    <lineage>
        <taxon>Eukaryota</taxon>
        <taxon>Fungi</taxon>
        <taxon>Dikarya</taxon>
        <taxon>Basidiomycota</taxon>
        <taxon>Agaricomycotina</taxon>
        <taxon>Agaricomycetes</taxon>
        <taxon>Agaricomycetidae</taxon>
        <taxon>Agaricales</taxon>
        <taxon>Marasmiineae</taxon>
        <taxon>Mycenaceae</taxon>
        <taxon>Roridomyces</taxon>
    </lineage>
</organism>
<keyword evidence="2" id="KW-1185">Reference proteome</keyword>
<sequence>MAWPPAPVYYPGYPGHPYTPAQPSAYTFGQPSFPGYNSWNAGYGLGTQEVGASWGCGAPSRHPRYYYEDGNLAIQIGSTQYNLHRYLFKSAQDFPWHEESYYGANGAPFALHESQTDFDRLLSVLYPADYTSHECKTAEEWTSVLVLADKWGMQNIRTLAIAQLSLCAGAIDKIALGHRYGVAEWLKPGYMELAMRKEALTAEEGAKLGVEALVRIAALKDEVLGNLSAYVDEDKFSALLQRKLWM</sequence>
<protein>
    <recommendedName>
        <fullName evidence="3">BTB domain-containing protein</fullName>
    </recommendedName>
</protein>
<evidence type="ECO:0000313" key="2">
    <source>
        <dbReference type="Proteomes" id="UP001221142"/>
    </source>
</evidence>
<evidence type="ECO:0000313" key="1">
    <source>
        <dbReference type="EMBL" id="KAJ7651005.1"/>
    </source>
</evidence>
<reference evidence="1" key="1">
    <citation type="submission" date="2023-03" db="EMBL/GenBank/DDBJ databases">
        <title>Massive genome expansion in bonnet fungi (Mycena s.s.) driven by repeated elements and novel gene families across ecological guilds.</title>
        <authorList>
            <consortium name="Lawrence Berkeley National Laboratory"/>
            <person name="Harder C.B."/>
            <person name="Miyauchi S."/>
            <person name="Viragh M."/>
            <person name="Kuo A."/>
            <person name="Thoen E."/>
            <person name="Andreopoulos B."/>
            <person name="Lu D."/>
            <person name="Skrede I."/>
            <person name="Drula E."/>
            <person name="Henrissat B."/>
            <person name="Morin E."/>
            <person name="Kohler A."/>
            <person name="Barry K."/>
            <person name="LaButti K."/>
            <person name="Morin E."/>
            <person name="Salamov A."/>
            <person name="Lipzen A."/>
            <person name="Mereny Z."/>
            <person name="Hegedus B."/>
            <person name="Baldrian P."/>
            <person name="Stursova M."/>
            <person name="Weitz H."/>
            <person name="Taylor A."/>
            <person name="Grigoriev I.V."/>
            <person name="Nagy L.G."/>
            <person name="Martin F."/>
            <person name="Kauserud H."/>
        </authorList>
    </citation>
    <scope>NUCLEOTIDE SEQUENCE</scope>
    <source>
        <strain evidence="1">9284</strain>
    </source>
</reference>
<dbReference type="AlphaFoldDB" id="A0AAD7CKE2"/>
<comment type="caution">
    <text evidence="1">The sequence shown here is derived from an EMBL/GenBank/DDBJ whole genome shotgun (WGS) entry which is preliminary data.</text>
</comment>
<evidence type="ECO:0008006" key="3">
    <source>
        <dbReference type="Google" id="ProtNLM"/>
    </source>
</evidence>
<gene>
    <name evidence="1" type="ORF">FB45DRAFT_731238</name>
</gene>
<dbReference type="EMBL" id="JARKIF010000001">
    <property type="protein sequence ID" value="KAJ7651005.1"/>
    <property type="molecule type" value="Genomic_DNA"/>
</dbReference>
<accession>A0AAD7CKE2</accession>
<proteinExistence type="predicted"/>